<keyword evidence="11 17" id="KW-0472">Membrane</keyword>
<feature type="compositionally biased region" description="Polar residues" evidence="16">
    <location>
        <begin position="56"/>
        <end position="69"/>
    </location>
</feature>
<dbReference type="STRING" id="1160509.A0A3N4IHS6"/>
<comment type="similarity">
    <text evidence="14">Belongs to the calcium channel alpha-1 subunit (TC 1.A.1.11) family.</text>
</comment>
<feature type="transmembrane region" description="Helical" evidence="17">
    <location>
        <begin position="1245"/>
        <end position="1265"/>
    </location>
</feature>
<evidence type="ECO:0000256" key="9">
    <source>
        <dbReference type="ARBA" id="ARBA00022989"/>
    </source>
</evidence>
<evidence type="ECO:0000256" key="14">
    <source>
        <dbReference type="ARBA" id="ARBA00061395"/>
    </source>
</evidence>
<dbReference type="FunFam" id="1.10.287.70:FF:000093">
    <property type="entry name" value="Calcium channel subunit Cch1"/>
    <property type="match status" value="1"/>
</dbReference>
<dbReference type="SUPFAM" id="SSF47473">
    <property type="entry name" value="EF-hand"/>
    <property type="match status" value="1"/>
</dbReference>
<protein>
    <recommendedName>
        <fullName evidence="15">Calcium-channel protein CCH1</fullName>
    </recommendedName>
</protein>
<dbReference type="InterPro" id="IPR050599">
    <property type="entry name" value="VDCC_alpha-1_subunit"/>
</dbReference>
<feature type="compositionally biased region" description="Polar residues" evidence="16">
    <location>
        <begin position="2033"/>
        <end position="2043"/>
    </location>
</feature>
<feature type="transmembrane region" description="Helical" evidence="17">
    <location>
        <begin position="986"/>
        <end position="1009"/>
    </location>
</feature>
<keyword evidence="7" id="KW-0106">Calcium</keyword>
<feature type="transmembrane region" description="Helical" evidence="17">
    <location>
        <begin position="1659"/>
        <end position="1683"/>
    </location>
</feature>
<dbReference type="Gene3D" id="1.20.120.350">
    <property type="entry name" value="Voltage-gated potassium channels. Chain C"/>
    <property type="match status" value="4"/>
</dbReference>
<feature type="domain" description="Ion transport" evidence="18">
    <location>
        <begin position="377"/>
        <end position="754"/>
    </location>
</feature>
<feature type="region of interest" description="Disordered" evidence="16">
    <location>
        <begin position="2145"/>
        <end position="2201"/>
    </location>
</feature>
<dbReference type="Proteomes" id="UP000275078">
    <property type="component" value="Unassembled WGS sequence"/>
</dbReference>
<feature type="transmembrane region" description="Helical" evidence="17">
    <location>
        <begin position="529"/>
        <end position="548"/>
    </location>
</feature>
<dbReference type="OrthoDB" id="416585at2759"/>
<evidence type="ECO:0000256" key="7">
    <source>
        <dbReference type="ARBA" id="ARBA00022837"/>
    </source>
</evidence>
<keyword evidence="2" id="KW-0813">Transport</keyword>
<feature type="compositionally biased region" description="Low complexity" evidence="16">
    <location>
        <begin position="2170"/>
        <end position="2185"/>
    </location>
</feature>
<sequence>MAHRGHGDGIHLGNNSAADFEPIPLQDLSSITGQAISPTPLQSQQEDPGGVGWGTAYSNVDNTHSNNPYGHQRRSRARSIVHAGAGIGRRLSISVRNSYDRVHDHTPNNPDGRDPFDADADLEPELAGSSAQLQQGFEDAIGISGDGILRRGSWLPPRNLDDATPPYLMHADYDEPSARLGSIEIREVDEDDDRAGLTIPENIQPMSGSNLTTPVSPFGGRGSRFGSPSARLGDDLEQGMGGASGASSINSRGSLSVPSASPVRRLSIAVQRMSERVVNLGNDSTGSVSRKASQTSVRGRSISIQSPPAHRHVEFDDYAKEEAHSPEEKPTTPLRPKHPSLRRAPPGRYNPLKGKTLGIFGPDNKLRLFLCDVICHPITEPLILLMIIIQLVFLTVDAAPSVFEDPRGNAWGTSAFDYALLVIFTIYTLEIIARSIVSGFLFNSHDPSENKSLSKTFDRKAKMLFSLGKEEPPREDKPSDFEAPSLLRSVTNLQNMGMGRQPDATNEGLVMNRLARRAFLRHSFNRLDFVAVVSYWISLGLFLSGIEAEKHIYVFRMMSSLRILRLVGITSGTSVILRSLKKAAPLLANVALLIGFFWLVFGIVGVQSFKSSLRRRCVWQDPEGIQPDFKHEFQFCGGYLDNVTYLAMPWIYPDGRQGIKSPKGYLCPVQSKCILDDNPYRGTVSFDNIFQSLELVFVIMSSNTFSDLIYYTADSDYLIASLFFIVGVVILAFWLVNLLVAVITTSFQIIREESKKKSAFTENEEENPLEESEEQRVRLTTIQKWYRKTFWIWIFVIVVGLVASMFRSATMSTSREQRIIKAEFATTILLDIELALRFTVNWRRFHKSKRNWVDMLIAVMSTILLLPPVRNSPAYGWLSIFAILRVYRVVWAVPSTRHLLAKVLGNVSGLFNLLFFVLLLTYLCAIFAAQLVRGDLPQFTEDGDINPNSFYTVWYSFLGMYQVFSSEGWTNILYEVQSEQRQFGVGWISAIFFIGWFILANFIVLNMFIAVIQENFDVSEDEKRMYQVKAFLQRKEIGVQKNFSLRELFGRNSARNTAAESHKQAFGLLTKGDVVNSFLDDQEPRAVARSQPLAQVAESEAKGDIPAWKRRFARLWGRKEKEPNPFYTDAAPRSYGDLALTAMAQEVLIAQEKQKRLQREYLLKYPRYNTSLFIFGPNNPIRKVCQKMVYPSRGHIRFQGATPVTALWMPFSAVVYSAIIAMVVLACVTTPLYQKEYFQKHEFKITNWFVMTDAGFAGLFTLEVLVKVIADGLVSTPNAYLRSAWGVIDSVVLITLWISVISSLRNQSDVSRSVGAFKALRALRLLNISGSARDIFQSVILKGGRKIVSAALVSLALIIPFAIYGVNLFAGKMDACNDTGAGFTDLTECLGEYRSMPFNWEVLAPRAVDSPSMNFDNFGRSLFTLFQIVSQEGWTSLSWSAQMIVGKGKQPIAQSSPANALFFVAYNLLGAVFVLTLFVSVFMRNYTEQTGVAFLTSEQRSWMELRKLLRQIRPSKRPPVSPNETWKRWCYRQATNKRGAWARFMTCILILHTCLLVVETHPAPELLDQVRDFFFLAFTLVYLANIVVRCIGLSFRQFLRSRWDVFGLFAVSGTFISTVLSVADNENAVLSRVQKLFLVSIVFMIIPRNDQLDHLFKTAAASLGTIGSLIATWFVLFLVYSIALTQTFGLTKIGPHSNGNLNFRTVPKAMVVLFRMSCGEGWNDIMTDFELKEPYCIKTSEFLDSDCGSEGYARALFVSWNIISMYIFVSLFVSLIFESFSYVYQRSGDLSVVTREELRTFKAAWLPFDPDGTGYIPIEQFPRLLQRLHGVFSMSIYDEKYSVKNILNECRTDGPGISNSGVDLNKLNKYLSGMPVRQCQERRHKFNLFYEEVMVMADRDLGVAFTSVLLILAHHKIIDDHKSLKLDEFLRRRWRMQRVEDQVKRNTVTDFFLTLYWNKRFKDHQTRREAGLSFQDSFTVVDPISPSVPRVFTGPDANTKPFPSTNPFRARSESETSAPPNPNVPQIHIENPDTPTGSTTNVSYDGARTPPPISPASVRSNPFDSRAGSLTKGHRKNQLSIGSLGSPEVSPPGSRFQSRSASPANSLGEPSSPYRSRAGSHVSAQEVVEEALQGSEWAKQIRSVVSQLSPSSGTFPPMSGMPGGSRSDSRASNKSNKSTKSTKSRSGSKDRGRSRPGSPQP</sequence>
<keyword evidence="8" id="KW-0851">Voltage-gated channel</keyword>
<feature type="transmembrane region" description="Helical" evidence="17">
    <location>
        <begin position="560"/>
        <end position="580"/>
    </location>
</feature>
<feature type="transmembrane region" description="Helical" evidence="17">
    <location>
        <begin position="586"/>
        <end position="606"/>
    </location>
</feature>
<evidence type="ECO:0000256" key="3">
    <source>
        <dbReference type="ARBA" id="ARBA00022475"/>
    </source>
</evidence>
<evidence type="ECO:0000256" key="15">
    <source>
        <dbReference type="ARBA" id="ARBA00067459"/>
    </source>
</evidence>
<dbReference type="PANTHER" id="PTHR45628:SF7">
    <property type="entry name" value="VOLTAGE-DEPENDENT CALCIUM CHANNEL TYPE A SUBUNIT ALPHA-1"/>
    <property type="match status" value="1"/>
</dbReference>
<evidence type="ECO:0000256" key="11">
    <source>
        <dbReference type="ARBA" id="ARBA00023136"/>
    </source>
</evidence>
<evidence type="ECO:0000256" key="16">
    <source>
        <dbReference type="SAM" id="MobiDB-lite"/>
    </source>
</evidence>
<proteinExistence type="inferred from homology"/>
<keyword evidence="3" id="KW-1003">Cell membrane</keyword>
<feature type="transmembrane region" description="Helical" evidence="17">
    <location>
        <begin position="1285"/>
        <end position="1304"/>
    </location>
</feature>
<keyword evidence="5" id="KW-0107">Calcium channel</keyword>
<evidence type="ECO:0000313" key="20">
    <source>
        <dbReference type="Proteomes" id="UP000275078"/>
    </source>
</evidence>
<feature type="compositionally biased region" description="Polar residues" evidence="16">
    <location>
        <begin position="245"/>
        <end position="259"/>
    </location>
</feature>
<feature type="region of interest" description="Disordered" evidence="16">
    <location>
        <begin position="1989"/>
        <end position="2127"/>
    </location>
</feature>
<dbReference type="GO" id="GO:0005891">
    <property type="term" value="C:voltage-gated calcium channel complex"/>
    <property type="evidence" value="ECO:0007669"/>
    <property type="project" value="TreeGrafter"/>
</dbReference>
<keyword evidence="6 17" id="KW-0812">Transmembrane</keyword>
<feature type="transmembrane region" description="Helical" evidence="17">
    <location>
        <begin position="1758"/>
        <end position="1777"/>
    </location>
</feature>
<feature type="domain" description="Ion transport" evidence="18">
    <location>
        <begin position="791"/>
        <end position="1021"/>
    </location>
</feature>
<feature type="transmembrane region" description="Helical" evidence="17">
    <location>
        <begin position="952"/>
        <end position="974"/>
    </location>
</feature>
<dbReference type="Gene3D" id="1.10.238.10">
    <property type="entry name" value="EF-hand"/>
    <property type="match status" value="1"/>
</dbReference>
<evidence type="ECO:0000256" key="17">
    <source>
        <dbReference type="SAM" id="Phobius"/>
    </source>
</evidence>
<feature type="compositionally biased region" description="Polar residues" evidence="16">
    <location>
        <begin position="2145"/>
        <end position="2154"/>
    </location>
</feature>
<dbReference type="GO" id="GO:0008331">
    <property type="term" value="F:high voltage-gated calcium channel activity"/>
    <property type="evidence" value="ECO:0007669"/>
    <property type="project" value="TreeGrafter"/>
</dbReference>
<evidence type="ECO:0000256" key="1">
    <source>
        <dbReference type="ARBA" id="ARBA00004651"/>
    </source>
</evidence>
<gene>
    <name evidence="19" type="ORF">BJ508DRAFT_204876</name>
</gene>
<dbReference type="InterPro" id="IPR027359">
    <property type="entry name" value="Volt_channel_dom_sf"/>
</dbReference>
<evidence type="ECO:0000256" key="12">
    <source>
        <dbReference type="ARBA" id="ARBA00023180"/>
    </source>
</evidence>
<dbReference type="InterPro" id="IPR005821">
    <property type="entry name" value="Ion_trans_dom"/>
</dbReference>
<dbReference type="Pfam" id="PF00520">
    <property type="entry name" value="Ion_trans"/>
    <property type="match status" value="4"/>
</dbReference>
<evidence type="ECO:0000259" key="18">
    <source>
        <dbReference type="Pfam" id="PF00520"/>
    </source>
</evidence>
<feature type="transmembrane region" description="Helical" evidence="17">
    <location>
        <begin position="1207"/>
        <end position="1233"/>
    </location>
</feature>
<accession>A0A3N4IHS6</accession>
<organism evidence="19 20">
    <name type="scientific">Ascobolus immersus RN42</name>
    <dbReference type="NCBI Taxonomy" id="1160509"/>
    <lineage>
        <taxon>Eukaryota</taxon>
        <taxon>Fungi</taxon>
        <taxon>Dikarya</taxon>
        <taxon>Ascomycota</taxon>
        <taxon>Pezizomycotina</taxon>
        <taxon>Pezizomycetes</taxon>
        <taxon>Pezizales</taxon>
        <taxon>Ascobolaceae</taxon>
        <taxon>Ascobolus</taxon>
    </lineage>
</organism>
<feature type="region of interest" description="Disordered" evidence="16">
    <location>
        <begin position="100"/>
        <end position="120"/>
    </location>
</feature>
<feature type="compositionally biased region" description="Basic and acidic residues" evidence="16">
    <location>
        <begin position="100"/>
        <end position="116"/>
    </location>
</feature>
<keyword evidence="10" id="KW-0406">Ion transport</keyword>
<feature type="compositionally biased region" description="Basic and acidic residues" evidence="16">
    <location>
        <begin position="311"/>
        <end position="330"/>
    </location>
</feature>
<comment type="subcellular location">
    <subcellularLocation>
        <location evidence="1">Cell membrane</location>
        <topology evidence="1">Multi-pass membrane protein</topology>
    </subcellularLocation>
</comment>
<evidence type="ECO:0000256" key="8">
    <source>
        <dbReference type="ARBA" id="ARBA00022882"/>
    </source>
</evidence>
<evidence type="ECO:0000256" key="10">
    <source>
        <dbReference type="ARBA" id="ARBA00023065"/>
    </source>
</evidence>
<dbReference type="PANTHER" id="PTHR45628">
    <property type="entry name" value="VOLTAGE-DEPENDENT CALCIUM CHANNEL TYPE A SUBUNIT ALPHA-1"/>
    <property type="match status" value="1"/>
</dbReference>
<keyword evidence="20" id="KW-1185">Reference proteome</keyword>
<feature type="region of interest" description="Disordered" evidence="16">
    <location>
        <begin position="280"/>
        <end position="347"/>
    </location>
</feature>
<keyword evidence="4" id="KW-0109">Calcium transport</keyword>
<feature type="region of interest" description="Disordered" evidence="16">
    <location>
        <begin position="199"/>
        <end position="262"/>
    </location>
</feature>
<evidence type="ECO:0000256" key="2">
    <source>
        <dbReference type="ARBA" id="ARBA00022448"/>
    </source>
</evidence>
<feature type="transmembrane region" description="Helical" evidence="17">
    <location>
        <begin position="790"/>
        <end position="807"/>
    </location>
</feature>
<keyword evidence="12" id="KW-0325">Glycoprotein</keyword>
<dbReference type="InterPro" id="IPR011992">
    <property type="entry name" value="EF-hand-dom_pair"/>
</dbReference>
<feature type="transmembrane region" description="Helical" evidence="17">
    <location>
        <begin position="719"/>
        <end position="747"/>
    </location>
</feature>
<dbReference type="SUPFAM" id="SSF81324">
    <property type="entry name" value="Voltage-gated potassium channels"/>
    <property type="match status" value="4"/>
</dbReference>
<name>A0A3N4IHS6_ASCIM</name>
<keyword evidence="9 17" id="KW-1133">Transmembrane helix</keyword>
<feature type="domain" description="Ion transport" evidence="18">
    <location>
        <begin position="1540"/>
        <end position="1787"/>
    </location>
</feature>
<feature type="transmembrane region" description="Helical" evidence="17">
    <location>
        <begin position="852"/>
        <end position="869"/>
    </location>
</feature>
<feature type="transmembrane region" description="Helical" evidence="17">
    <location>
        <begin position="1347"/>
        <end position="1370"/>
    </location>
</feature>
<evidence type="ECO:0000313" key="19">
    <source>
        <dbReference type="EMBL" id="RPA85695.1"/>
    </source>
</evidence>
<feature type="region of interest" description="Disordered" evidence="16">
    <location>
        <begin position="38"/>
        <end position="75"/>
    </location>
</feature>
<dbReference type="Gene3D" id="1.10.287.70">
    <property type="match status" value="4"/>
</dbReference>
<feature type="compositionally biased region" description="Polar residues" evidence="16">
    <location>
        <begin position="281"/>
        <end position="306"/>
    </location>
</feature>
<feature type="transmembrane region" description="Helical" evidence="17">
    <location>
        <begin position="1573"/>
        <end position="1591"/>
    </location>
</feature>
<evidence type="ECO:0000256" key="5">
    <source>
        <dbReference type="ARBA" id="ARBA00022673"/>
    </source>
</evidence>
<dbReference type="EMBL" id="ML119652">
    <property type="protein sequence ID" value="RPA85695.1"/>
    <property type="molecule type" value="Genomic_DNA"/>
</dbReference>
<dbReference type="GO" id="GO:0098703">
    <property type="term" value="P:calcium ion import across plasma membrane"/>
    <property type="evidence" value="ECO:0007669"/>
    <property type="project" value="TreeGrafter"/>
</dbReference>
<feature type="domain" description="Ion transport" evidence="18">
    <location>
        <begin position="1215"/>
        <end position="1490"/>
    </location>
</feature>
<feature type="transmembrane region" description="Helical" evidence="17">
    <location>
        <begin position="1603"/>
        <end position="1623"/>
    </location>
</feature>
<evidence type="ECO:0000256" key="13">
    <source>
        <dbReference type="ARBA" id="ARBA00023303"/>
    </source>
</evidence>
<evidence type="ECO:0000256" key="4">
    <source>
        <dbReference type="ARBA" id="ARBA00022568"/>
    </source>
</evidence>
<dbReference type="FunFam" id="1.10.287.70:FF:000118">
    <property type="entry name" value="Calcium channel subunit Cch1"/>
    <property type="match status" value="1"/>
</dbReference>
<feature type="transmembrane region" description="Helical" evidence="17">
    <location>
        <begin position="875"/>
        <end position="893"/>
    </location>
</feature>
<feature type="transmembrane region" description="Helical" evidence="17">
    <location>
        <begin position="913"/>
        <end position="932"/>
    </location>
</feature>
<evidence type="ECO:0000256" key="6">
    <source>
        <dbReference type="ARBA" id="ARBA00022692"/>
    </source>
</evidence>
<feature type="compositionally biased region" description="Polar residues" evidence="16">
    <location>
        <begin position="204"/>
        <end position="215"/>
    </location>
</feature>
<feature type="transmembrane region" description="Helical" evidence="17">
    <location>
        <begin position="1540"/>
        <end position="1558"/>
    </location>
</feature>
<keyword evidence="13" id="KW-0407">Ion channel</keyword>
<feature type="compositionally biased region" description="Polar residues" evidence="16">
    <location>
        <begin position="2095"/>
        <end position="2109"/>
    </location>
</feature>
<feature type="transmembrane region" description="Helical" evidence="17">
    <location>
        <begin position="1460"/>
        <end position="1482"/>
    </location>
</feature>
<reference evidence="19 20" key="1">
    <citation type="journal article" date="2018" name="Nat. Ecol. Evol.">
        <title>Pezizomycetes genomes reveal the molecular basis of ectomycorrhizal truffle lifestyle.</title>
        <authorList>
            <person name="Murat C."/>
            <person name="Payen T."/>
            <person name="Noel B."/>
            <person name="Kuo A."/>
            <person name="Morin E."/>
            <person name="Chen J."/>
            <person name="Kohler A."/>
            <person name="Krizsan K."/>
            <person name="Balestrini R."/>
            <person name="Da Silva C."/>
            <person name="Montanini B."/>
            <person name="Hainaut M."/>
            <person name="Levati E."/>
            <person name="Barry K.W."/>
            <person name="Belfiori B."/>
            <person name="Cichocki N."/>
            <person name="Clum A."/>
            <person name="Dockter R.B."/>
            <person name="Fauchery L."/>
            <person name="Guy J."/>
            <person name="Iotti M."/>
            <person name="Le Tacon F."/>
            <person name="Lindquist E.A."/>
            <person name="Lipzen A."/>
            <person name="Malagnac F."/>
            <person name="Mello A."/>
            <person name="Molinier V."/>
            <person name="Miyauchi S."/>
            <person name="Poulain J."/>
            <person name="Riccioni C."/>
            <person name="Rubini A."/>
            <person name="Sitrit Y."/>
            <person name="Splivallo R."/>
            <person name="Traeger S."/>
            <person name="Wang M."/>
            <person name="Zifcakova L."/>
            <person name="Wipf D."/>
            <person name="Zambonelli A."/>
            <person name="Paolocci F."/>
            <person name="Nowrousian M."/>
            <person name="Ottonello S."/>
            <person name="Baldrian P."/>
            <person name="Spatafora J.W."/>
            <person name="Henrissat B."/>
            <person name="Nagy L.G."/>
            <person name="Aury J.M."/>
            <person name="Wincker P."/>
            <person name="Grigoriev I.V."/>
            <person name="Bonfante P."/>
            <person name="Martin F.M."/>
        </authorList>
    </citation>
    <scope>NUCLEOTIDE SEQUENCE [LARGE SCALE GENOMIC DNA]</scope>
    <source>
        <strain evidence="19 20">RN42</strain>
    </source>
</reference>